<feature type="compositionally biased region" description="Pro residues" evidence="1">
    <location>
        <begin position="141"/>
        <end position="161"/>
    </location>
</feature>
<keyword evidence="2" id="KW-0812">Transmembrane</keyword>
<dbReference type="GO" id="GO:0042834">
    <property type="term" value="F:peptidoglycan binding"/>
    <property type="evidence" value="ECO:0007669"/>
    <property type="project" value="InterPro"/>
</dbReference>
<dbReference type="AlphaFoldDB" id="A0AB39KU34"/>
<reference evidence="4" key="1">
    <citation type="submission" date="2024-06" db="EMBL/GenBank/DDBJ databases">
        <title>Caulobacter inopinatus, sp. nov.</title>
        <authorList>
            <person name="Donachie S.P."/>
        </authorList>
    </citation>
    <scope>NUCLEOTIDE SEQUENCE</scope>
    <source>
        <strain evidence="4">73W</strain>
    </source>
</reference>
<sequence length="258" mass="25942">MSDPERGAYTPHTDEPLAFDARRPVRGSRPFPLTLIISGVVLLTLIVAIALIYRGGVRAPNEAPQPVGEPAGQMKGPAPLDAQPADPAAGLQIYRSEGQAEEGATPNFAPPPEEPQPRPAPSTAPVQSAGLPPAQTAPTTPAAPPPAPTKAPPAAAPPPAPAKVVTPPAATTAAPAASGGAAAVQIGAFSSAALADKGWNDAARIAPGAAAGKGKRVEQIERDGKTLFRTSVTGFASRSEAQAFCDALKGAGKSCFVK</sequence>
<feature type="compositionally biased region" description="Pro residues" evidence="1">
    <location>
        <begin position="108"/>
        <end position="122"/>
    </location>
</feature>
<gene>
    <name evidence="4" type="ORF">ABOZ73_02320</name>
</gene>
<name>A0AB39KU34_9CAUL</name>
<feature type="region of interest" description="Disordered" evidence="1">
    <location>
        <begin position="99"/>
        <end position="167"/>
    </location>
</feature>
<dbReference type="EMBL" id="CP158375">
    <property type="protein sequence ID" value="XDO97274.1"/>
    <property type="molecule type" value="Genomic_DNA"/>
</dbReference>
<protein>
    <submittedName>
        <fullName evidence="4">SPOR domain-containing protein</fullName>
    </submittedName>
</protein>
<dbReference type="InterPro" id="IPR036680">
    <property type="entry name" value="SPOR-like_sf"/>
</dbReference>
<feature type="domain" description="SPOR" evidence="3">
    <location>
        <begin position="176"/>
        <end position="258"/>
    </location>
</feature>
<dbReference type="Gene3D" id="3.30.70.1070">
    <property type="entry name" value="Sporulation related repeat"/>
    <property type="match status" value="1"/>
</dbReference>
<dbReference type="RefSeq" id="WP_369060384.1">
    <property type="nucleotide sequence ID" value="NZ_CP158375.1"/>
</dbReference>
<keyword evidence="2" id="KW-1133">Transmembrane helix</keyword>
<dbReference type="PROSITE" id="PS51724">
    <property type="entry name" value="SPOR"/>
    <property type="match status" value="1"/>
</dbReference>
<evidence type="ECO:0000256" key="2">
    <source>
        <dbReference type="SAM" id="Phobius"/>
    </source>
</evidence>
<feature type="region of interest" description="Disordered" evidence="1">
    <location>
        <begin position="59"/>
        <end position="85"/>
    </location>
</feature>
<organism evidence="4">
    <name type="scientific">Caulobacter sp. 73W</name>
    <dbReference type="NCBI Taxonomy" id="3161137"/>
    <lineage>
        <taxon>Bacteria</taxon>
        <taxon>Pseudomonadati</taxon>
        <taxon>Pseudomonadota</taxon>
        <taxon>Alphaproteobacteria</taxon>
        <taxon>Caulobacterales</taxon>
        <taxon>Caulobacteraceae</taxon>
        <taxon>Caulobacter</taxon>
    </lineage>
</organism>
<evidence type="ECO:0000313" key="4">
    <source>
        <dbReference type="EMBL" id="XDO97274.1"/>
    </source>
</evidence>
<keyword evidence="2" id="KW-0472">Membrane</keyword>
<dbReference type="InterPro" id="IPR007730">
    <property type="entry name" value="SPOR-like_dom"/>
</dbReference>
<evidence type="ECO:0000256" key="1">
    <source>
        <dbReference type="SAM" id="MobiDB-lite"/>
    </source>
</evidence>
<proteinExistence type="predicted"/>
<evidence type="ECO:0000259" key="3">
    <source>
        <dbReference type="PROSITE" id="PS51724"/>
    </source>
</evidence>
<accession>A0AB39KU34</accession>
<dbReference type="SUPFAM" id="SSF110997">
    <property type="entry name" value="Sporulation related repeat"/>
    <property type="match status" value="1"/>
</dbReference>
<feature type="compositionally biased region" description="Low complexity" evidence="1">
    <location>
        <begin position="76"/>
        <end position="85"/>
    </location>
</feature>
<dbReference type="Pfam" id="PF05036">
    <property type="entry name" value="SPOR"/>
    <property type="match status" value="1"/>
</dbReference>
<feature type="transmembrane region" description="Helical" evidence="2">
    <location>
        <begin position="31"/>
        <end position="53"/>
    </location>
</feature>